<proteinExistence type="inferred from homology"/>
<feature type="transmembrane region" description="Helical" evidence="12">
    <location>
        <begin position="313"/>
        <end position="336"/>
    </location>
</feature>
<evidence type="ECO:0000256" key="1">
    <source>
        <dbReference type="ARBA" id="ARBA00001970"/>
    </source>
</evidence>
<accession>A0ABR4TNH0</accession>
<gene>
    <name evidence="12" type="primary">ctaA</name>
    <name evidence="13" type="ORF">SMB34_20850</name>
</gene>
<feature type="transmembrane region" description="Helical" evidence="12">
    <location>
        <begin position="183"/>
        <end position="203"/>
    </location>
</feature>
<dbReference type="InterPro" id="IPR003780">
    <property type="entry name" value="COX15/CtaA_fam"/>
</dbReference>
<feature type="transmembrane region" description="Helical" evidence="12">
    <location>
        <begin position="38"/>
        <end position="58"/>
    </location>
</feature>
<evidence type="ECO:0000256" key="3">
    <source>
        <dbReference type="ARBA" id="ARBA00022692"/>
    </source>
</evidence>
<feature type="binding site" description="axial binding residue" evidence="12">
    <location>
        <position position="344"/>
    </location>
    <ligand>
        <name>heme</name>
        <dbReference type="ChEBI" id="CHEBI:30413"/>
    </ligand>
    <ligandPart>
        <name>Fe</name>
        <dbReference type="ChEBI" id="CHEBI:18248"/>
    </ligandPart>
</feature>
<keyword evidence="5 12" id="KW-1133">Transmembrane helix</keyword>
<dbReference type="HAMAP" id="MF_01665">
    <property type="entry name" value="HemeA_synth_type2"/>
    <property type="match status" value="1"/>
</dbReference>
<keyword evidence="8 12" id="KW-0350">Heme biosynthesis</keyword>
<keyword evidence="3 12" id="KW-0812">Transmembrane</keyword>
<evidence type="ECO:0000256" key="7">
    <source>
        <dbReference type="ARBA" id="ARBA00023004"/>
    </source>
</evidence>
<evidence type="ECO:0000313" key="14">
    <source>
        <dbReference type="Proteomes" id="UP000027463"/>
    </source>
</evidence>
<comment type="subcellular location">
    <subcellularLocation>
        <location evidence="12">Cell membrane</location>
        <topology evidence="12">Multi-pass membrane protein</topology>
    </subcellularLocation>
    <subcellularLocation>
        <location evidence="2">Membrane</location>
        <topology evidence="2">Multi-pass membrane protein</topology>
    </subcellularLocation>
</comment>
<feature type="transmembrane region" description="Helical" evidence="12">
    <location>
        <begin position="285"/>
        <end position="301"/>
    </location>
</feature>
<evidence type="ECO:0000256" key="9">
    <source>
        <dbReference type="ARBA" id="ARBA00023136"/>
    </source>
</evidence>
<dbReference type="EMBL" id="AUNC01000033">
    <property type="protein sequence ID" value="KEO54578.1"/>
    <property type="molecule type" value="Genomic_DNA"/>
</dbReference>
<evidence type="ECO:0000256" key="10">
    <source>
        <dbReference type="ARBA" id="ARBA00044501"/>
    </source>
</evidence>
<dbReference type="EC" id="1.17.99.9" evidence="12"/>
<keyword evidence="12" id="KW-1003">Cell membrane</keyword>
<dbReference type="Pfam" id="PF02628">
    <property type="entry name" value="COX15-CtaA"/>
    <property type="match status" value="1"/>
</dbReference>
<keyword evidence="9 12" id="KW-0472">Membrane</keyword>
<evidence type="ECO:0000256" key="8">
    <source>
        <dbReference type="ARBA" id="ARBA00023133"/>
    </source>
</evidence>
<evidence type="ECO:0000256" key="2">
    <source>
        <dbReference type="ARBA" id="ARBA00004141"/>
    </source>
</evidence>
<feature type="transmembrane region" description="Helical" evidence="12">
    <location>
        <begin position="153"/>
        <end position="171"/>
    </location>
</feature>
<feature type="transmembrane region" description="Helical" evidence="12">
    <location>
        <begin position="342"/>
        <end position="360"/>
    </location>
</feature>
<feature type="transmembrane region" description="Helical" evidence="12">
    <location>
        <begin position="224"/>
        <end position="243"/>
    </location>
</feature>
<comment type="function">
    <text evidence="12">Catalyzes the conversion of heme O to heme A by two successive hydroxylations of the methyl group at C8. The first hydroxylation forms heme I, the second hydroxylation results in an unstable dihydroxymethyl group, which spontaneously dehydrates, resulting in the formyl group of heme A.</text>
</comment>
<dbReference type="Proteomes" id="UP000027463">
    <property type="component" value="Unassembled WGS sequence"/>
</dbReference>
<feature type="transmembrane region" description="Helical" evidence="12">
    <location>
        <begin position="123"/>
        <end position="141"/>
    </location>
</feature>
<keyword evidence="7 12" id="KW-0408">Iron</keyword>
<feature type="binding site" description="axial binding residue" evidence="12">
    <location>
        <position position="283"/>
    </location>
    <ligand>
        <name>heme</name>
        <dbReference type="ChEBI" id="CHEBI:30413"/>
    </ligand>
    <ligandPart>
        <name>Fe</name>
        <dbReference type="ChEBI" id="CHEBI:18248"/>
    </ligandPart>
</feature>
<keyword evidence="14" id="KW-1185">Reference proteome</keyword>
<keyword evidence="4 12" id="KW-0479">Metal-binding</keyword>
<protein>
    <recommendedName>
        <fullName evidence="12">Heme A synthase</fullName>
        <shortName evidence="12">HAS</shortName>
        <ecNumber evidence="12">1.17.99.9</ecNumber>
    </recommendedName>
    <alternativeName>
        <fullName evidence="12">Cytochrome aa3-controlling protein</fullName>
    </alternativeName>
</protein>
<sequence>MRPHDKEIPPMSPIEHTSSVSSALPHPAAIAPIPHRNVAMWLFFVAAMVFIMVVIGGLTRLTESGLSIVEWRPFTGIVPPMNEADWMALYQQYSQYPEFQKINAWMSVEDFKSIFWLEFIHRLWGRLIGVVFFVPFVWFLAKKSIDGATKWKLWGLFILGGLQGAMGWYMVMSGLVDRPDVSQYRLTAHFGLALVIFIALMWVGLNQYAPRGISTHASKRGWQLLALIVFTALSGGFVAGINAGHTYNTFPLMDGQLIPDGLFVYSPAWLAPFEDHMTVQWDHRWLAKLTFIAVLLFWWRAGKWNLSPQQRLATHLVLAAVCLQVTLGISTLLSVVWLPLGVAHQAGAVVLVGAMTYAVYRLSGDRDA</sequence>
<evidence type="ECO:0000256" key="5">
    <source>
        <dbReference type="ARBA" id="ARBA00022989"/>
    </source>
</evidence>
<comment type="caution">
    <text evidence="13">The sequence shown here is derived from an EMBL/GenBank/DDBJ whole genome shotgun (WGS) entry which is preliminary data.</text>
</comment>
<comment type="catalytic activity">
    <reaction evidence="11">
        <text>Fe(II)-heme o + 2 A + H2O = Fe(II)-heme a + 2 AH2</text>
        <dbReference type="Rhea" id="RHEA:63388"/>
        <dbReference type="ChEBI" id="CHEBI:13193"/>
        <dbReference type="ChEBI" id="CHEBI:15377"/>
        <dbReference type="ChEBI" id="CHEBI:17499"/>
        <dbReference type="ChEBI" id="CHEBI:60530"/>
        <dbReference type="ChEBI" id="CHEBI:61715"/>
        <dbReference type="EC" id="1.17.99.9"/>
    </reaction>
    <physiologicalReaction direction="left-to-right" evidence="11">
        <dbReference type="Rhea" id="RHEA:63389"/>
    </physiologicalReaction>
</comment>
<evidence type="ECO:0000256" key="6">
    <source>
        <dbReference type="ARBA" id="ARBA00023002"/>
    </source>
</evidence>
<keyword evidence="6 12" id="KW-0560">Oxidoreductase</keyword>
<comment type="subunit">
    <text evidence="12">Interacts with CtaB.</text>
</comment>
<comment type="cofactor">
    <cofactor evidence="1 12">
        <name>heme b</name>
        <dbReference type="ChEBI" id="CHEBI:60344"/>
    </cofactor>
</comment>
<dbReference type="PANTHER" id="PTHR23289">
    <property type="entry name" value="CYTOCHROME C OXIDASE ASSEMBLY PROTEIN COX15"/>
    <property type="match status" value="1"/>
</dbReference>
<organism evidence="13 14">
    <name type="scientific">Thalassospira permensis NBRC 106175</name>
    <dbReference type="NCBI Taxonomy" id="1353532"/>
    <lineage>
        <taxon>Bacteria</taxon>
        <taxon>Pseudomonadati</taxon>
        <taxon>Pseudomonadota</taxon>
        <taxon>Alphaproteobacteria</taxon>
        <taxon>Rhodospirillales</taxon>
        <taxon>Thalassospiraceae</taxon>
        <taxon>Thalassospira</taxon>
    </lineage>
</organism>
<name>A0ABR4TNH0_9PROT</name>
<comment type="pathway">
    <text evidence="10 12">Porphyrin-containing compound metabolism; heme A biosynthesis; heme A from heme O: step 1/1.</text>
</comment>
<evidence type="ECO:0000313" key="13">
    <source>
        <dbReference type="EMBL" id="KEO54578.1"/>
    </source>
</evidence>
<evidence type="ECO:0000256" key="11">
    <source>
        <dbReference type="ARBA" id="ARBA00048044"/>
    </source>
</evidence>
<dbReference type="PANTHER" id="PTHR23289:SF2">
    <property type="entry name" value="CYTOCHROME C OXIDASE ASSEMBLY PROTEIN COX15 HOMOLOG"/>
    <property type="match status" value="1"/>
</dbReference>
<dbReference type="InterPro" id="IPR023754">
    <property type="entry name" value="HemeA_Synthase_type2"/>
</dbReference>
<evidence type="ECO:0000256" key="4">
    <source>
        <dbReference type="ARBA" id="ARBA00022723"/>
    </source>
</evidence>
<evidence type="ECO:0000256" key="12">
    <source>
        <dbReference type="HAMAP-Rule" id="MF_01665"/>
    </source>
</evidence>
<reference evidence="13 14" key="1">
    <citation type="submission" date="2013-07" db="EMBL/GenBank/DDBJ databases">
        <title>Thalassospira permensis NBRC 106175 Genome Sequencing.</title>
        <authorList>
            <person name="Lai Q."/>
            <person name="Shao Z."/>
        </authorList>
    </citation>
    <scope>NUCLEOTIDE SEQUENCE [LARGE SCALE GENOMIC DNA]</scope>
    <source>
        <strain evidence="13 14">NBRC 106175</strain>
    </source>
</reference>
<comment type="similarity">
    <text evidence="12">Belongs to the COX15/CtaA family. Type 2 subfamily.</text>
</comment>